<dbReference type="Proteomes" id="UP000886523">
    <property type="component" value="Unassembled WGS sequence"/>
</dbReference>
<dbReference type="OrthoDB" id="3300681at2759"/>
<proteinExistence type="predicted"/>
<evidence type="ECO:0000313" key="2">
    <source>
        <dbReference type="Proteomes" id="UP000886523"/>
    </source>
</evidence>
<keyword evidence="2" id="KW-1185">Reference proteome</keyword>
<name>A0A9P6ANR5_9AGAM</name>
<dbReference type="EMBL" id="MU129049">
    <property type="protein sequence ID" value="KAF9508829.1"/>
    <property type="molecule type" value="Genomic_DNA"/>
</dbReference>
<evidence type="ECO:0000313" key="1">
    <source>
        <dbReference type="EMBL" id="KAF9508829.1"/>
    </source>
</evidence>
<reference evidence="1" key="1">
    <citation type="journal article" date="2020" name="Nat. Commun.">
        <title>Large-scale genome sequencing of mycorrhizal fungi provides insights into the early evolution of symbiotic traits.</title>
        <authorList>
            <person name="Miyauchi S."/>
            <person name="Kiss E."/>
            <person name="Kuo A."/>
            <person name="Drula E."/>
            <person name="Kohler A."/>
            <person name="Sanchez-Garcia M."/>
            <person name="Morin E."/>
            <person name="Andreopoulos B."/>
            <person name="Barry K.W."/>
            <person name="Bonito G."/>
            <person name="Buee M."/>
            <person name="Carver A."/>
            <person name="Chen C."/>
            <person name="Cichocki N."/>
            <person name="Clum A."/>
            <person name="Culley D."/>
            <person name="Crous P.W."/>
            <person name="Fauchery L."/>
            <person name="Girlanda M."/>
            <person name="Hayes R.D."/>
            <person name="Keri Z."/>
            <person name="LaButti K."/>
            <person name="Lipzen A."/>
            <person name="Lombard V."/>
            <person name="Magnuson J."/>
            <person name="Maillard F."/>
            <person name="Murat C."/>
            <person name="Nolan M."/>
            <person name="Ohm R.A."/>
            <person name="Pangilinan J."/>
            <person name="Pereira M.F."/>
            <person name="Perotto S."/>
            <person name="Peter M."/>
            <person name="Pfister S."/>
            <person name="Riley R."/>
            <person name="Sitrit Y."/>
            <person name="Stielow J.B."/>
            <person name="Szollosi G."/>
            <person name="Zifcakova L."/>
            <person name="Stursova M."/>
            <person name="Spatafora J.W."/>
            <person name="Tedersoo L."/>
            <person name="Vaario L.M."/>
            <person name="Yamada A."/>
            <person name="Yan M."/>
            <person name="Wang P."/>
            <person name="Xu J."/>
            <person name="Bruns T."/>
            <person name="Baldrian P."/>
            <person name="Vilgalys R."/>
            <person name="Dunand C."/>
            <person name="Henrissat B."/>
            <person name="Grigoriev I.V."/>
            <person name="Hibbett D."/>
            <person name="Nagy L.G."/>
            <person name="Martin F.M."/>
        </authorList>
    </citation>
    <scope>NUCLEOTIDE SEQUENCE</scope>
    <source>
        <strain evidence="1">UP504</strain>
    </source>
</reference>
<protein>
    <submittedName>
        <fullName evidence="1">Uncharacterized protein</fullName>
    </submittedName>
</protein>
<comment type="caution">
    <text evidence="1">The sequence shown here is derived from an EMBL/GenBank/DDBJ whole genome shotgun (WGS) entry which is preliminary data.</text>
</comment>
<accession>A0A9P6ANR5</accession>
<dbReference type="AlphaFoldDB" id="A0A9P6ANR5"/>
<gene>
    <name evidence="1" type="ORF">BS47DRAFT_1332507</name>
</gene>
<sequence>MSGVTPTTTSDIHPRLIEALSPPSHFYFTLWPLIIAKSPFLFRERTLRNVNHEFRKYADTLEHHRSIQAKRAYRSERLRKGVDLPVLTLEGLSFDSVIEWREWGADKAGFESVEAFREFCVMGDIDPDAMVRHDFYASRYASMSIRQDIISPARPMWSSRAKDILVFSWCNPLESEGNCHYFGIVGRADKLIPMFDFFLDKGWCDEMAWEREWI</sequence>
<organism evidence="1 2">
    <name type="scientific">Hydnum rufescens UP504</name>
    <dbReference type="NCBI Taxonomy" id="1448309"/>
    <lineage>
        <taxon>Eukaryota</taxon>
        <taxon>Fungi</taxon>
        <taxon>Dikarya</taxon>
        <taxon>Basidiomycota</taxon>
        <taxon>Agaricomycotina</taxon>
        <taxon>Agaricomycetes</taxon>
        <taxon>Cantharellales</taxon>
        <taxon>Hydnaceae</taxon>
        <taxon>Hydnum</taxon>
    </lineage>
</organism>